<name>A0A396GRN3_MEDTR</name>
<dbReference type="Pfam" id="PF00443">
    <property type="entry name" value="UCH"/>
    <property type="match status" value="1"/>
</dbReference>
<feature type="region of interest" description="Disordered" evidence="1">
    <location>
        <begin position="1"/>
        <end position="62"/>
    </location>
</feature>
<keyword evidence="3" id="KW-0378">Hydrolase</keyword>
<evidence type="ECO:0000256" key="1">
    <source>
        <dbReference type="SAM" id="MobiDB-lite"/>
    </source>
</evidence>
<dbReference type="InterPro" id="IPR038765">
    <property type="entry name" value="Papain-like_cys_pep_sf"/>
</dbReference>
<protein>
    <submittedName>
        <fullName evidence="3">Putative ubiquitinyl hydrolase 1</fullName>
        <ecNumber evidence="3">3.4.19.12</ecNumber>
    </submittedName>
</protein>
<dbReference type="PANTHER" id="PTHR24006">
    <property type="entry name" value="UBIQUITIN CARBOXYL-TERMINAL HYDROLASE"/>
    <property type="match status" value="1"/>
</dbReference>
<evidence type="ECO:0000313" key="3">
    <source>
        <dbReference type="EMBL" id="RHN41415.1"/>
    </source>
</evidence>
<dbReference type="InterPro" id="IPR001394">
    <property type="entry name" value="Peptidase_C19_UCH"/>
</dbReference>
<comment type="caution">
    <text evidence="3">The sequence shown here is derived from an EMBL/GenBank/DDBJ whole genome shotgun (WGS) entry which is preliminary data.</text>
</comment>
<reference evidence="4" key="1">
    <citation type="journal article" date="2018" name="Nat. Plants">
        <title>Whole-genome landscape of Medicago truncatula symbiotic genes.</title>
        <authorList>
            <person name="Pecrix Y."/>
            <person name="Staton S.E."/>
            <person name="Sallet E."/>
            <person name="Lelandais-Briere C."/>
            <person name="Moreau S."/>
            <person name="Carrere S."/>
            <person name="Blein T."/>
            <person name="Jardinaud M.F."/>
            <person name="Latrasse D."/>
            <person name="Zouine M."/>
            <person name="Zahm M."/>
            <person name="Kreplak J."/>
            <person name="Mayjonade B."/>
            <person name="Satge C."/>
            <person name="Perez M."/>
            <person name="Cauet S."/>
            <person name="Marande W."/>
            <person name="Chantry-Darmon C."/>
            <person name="Lopez-Roques C."/>
            <person name="Bouchez O."/>
            <person name="Berard A."/>
            <person name="Debelle F."/>
            <person name="Munos S."/>
            <person name="Bendahmane A."/>
            <person name="Berges H."/>
            <person name="Niebel A."/>
            <person name="Buitink J."/>
            <person name="Frugier F."/>
            <person name="Benhamed M."/>
            <person name="Crespi M."/>
            <person name="Gouzy J."/>
            <person name="Gamas P."/>
        </authorList>
    </citation>
    <scope>NUCLEOTIDE SEQUENCE [LARGE SCALE GENOMIC DNA]</scope>
    <source>
        <strain evidence="4">cv. Jemalong A17</strain>
    </source>
</reference>
<dbReference type="EC" id="3.4.19.12" evidence="3"/>
<accession>A0A396GRN3</accession>
<organism evidence="3 4">
    <name type="scientific">Medicago truncatula</name>
    <name type="common">Barrel medic</name>
    <name type="synonym">Medicago tribuloides</name>
    <dbReference type="NCBI Taxonomy" id="3880"/>
    <lineage>
        <taxon>Eukaryota</taxon>
        <taxon>Viridiplantae</taxon>
        <taxon>Streptophyta</taxon>
        <taxon>Embryophyta</taxon>
        <taxon>Tracheophyta</taxon>
        <taxon>Spermatophyta</taxon>
        <taxon>Magnoliopsida</taxon>
        <taxon>eudicotyledons</taxon>
        <taxon>Gunneridae</taxon>
        <taxon>Pentapetalae</taxon>
        <taxon>rosids</taxon>
        <taxon>fabids</taxon>
        <taxon>Fabales</taxon>
        <taxon>Fabaceae</taxon>
        <taxon>Papilionoideae</taxon>
        <taxon>50 kb inversion clade</taxon>
        <taxon>NPAAA clade</taxon>
        <taxon>Hologalegina</taxon>
        <taxon>IRL clade</taxon>
        <taxon>Trifolieae</taxon>
        <taxon>Medicago</taxon>
    </lineage>
</organism>
<evidence type="ECO:0000313" key="4">
    <source>
        <dbReference type="Proteomes" id="UP000265566"/>
    </source>
</evidence>
<feature type="compositionally biased region" description="Acidic residues" evidence="1">
    <location>
        <begin position="477"/>
        <end position="501"/>
    </location>
</feature>
<evidence type="ECO:0000259" key="2">
    <source>
        <dbReference type="PROSITE" id="PS50235"/>
    </source>
</evidence>
<feature type="domain" description="USP" evidence="2">
    <location>
        <begin position="164"/>
        <end position="465"/>
    </location>
</feature>
<dbReference type="Gene3D" id="3.90.70.10">
    <property type="entry name" value="Cysteine proteinases"/>
    <property type="match status" value="1"/>
</dbReference>
<dbReference type="GO" id="GO:0004843">
    <property type="term" value="F:cysteine-type deubiquitinase activity"/>
    <property type="evidence" value="ECO:0007669"/>
    <property type="project" value="UniProtKB-EC"/>
</dbReference>
<feature type="compositionally biased region" description="Pro residues" evidence="1">
    <location>
        <begin position="14"/>
        <end position="38"/>
    </location>
</feature>
<feature type="compositionally biased region" description="Low complexity" evidence="1">
    <location>
        <begin position="1"/>
        <end position="13"/>
    </location>
</feature>
<gene>
    <name evidence="3" type="ORF">MtrunA17_Chr8g0365831</name>
</gene>
<dbReference type="InterPro" id="IPR050164">
    <property type="entry name" value="Peptidase_C19"/>
</dbReference>
<feature type="region of interest" description="Disordered" evidence="1">
    <location>
        <begin position="475"/>
        <end position="507"/>
    </location>
</feature>
<dbReference type="PANTHER" id="PTHR24006:SF747">
    <property type="entry name" value="UBIQUITIN CARBOXYL-TERMINAL HYDROLASE 20"/>
    <property type="match status" value="1"/>
</dbReference>
<proteinExistence type="predicted"/>
<dbReference type="SUPFAM" id="SSF54001">
    <property type="entry name" value="Cysteine proteinases"/>
    <property type="match status" value="1"/>
</dbReference>
<dbReference type="EMBL" id="PSQE01000008">
    <property type="protein sequence ID" value="RHN41415.1"/>
    <property type="molecule type" value="Genomic_DNA"/>
</dbReference>
<dbReference type="Proteomes" id="UP000265566">
    <property type="component" value="Chromosome 8"/>
</dbReference>
<dbReference type="InterPro" id="IPR028889">
    <property type="entry name" value="USP"/>
</dbReference>
<dbReference type="Gramene" id="rna47733">
    <property type="protein sequence ID" value="RHN41415.1"/>
    <property type="gene ID" value="gene47733"/>
</dbReference>
<sequence>MPSLPSSPELIPSEPKPNEPNPNPIPETEPNPNAPPSHPQTTSNKPPPTVTDALGGDLATGLSTVHGASSEMLGGDLAPTGLSTAHGASSEMLGGDFATGLSTVHGASSDMLGGDLATGLSIVHCASSDMIGGNPRLSTAYGEMTNALGRDIAAHGALFKSVGAGIRNSGNTSFLSAILQCFTHTVPMFRGLRSCTHASPCDVKSFCFICAFRNHFDNALEPSGVPVVPREITENLHSLIAGYVRGKQEEDAHEFMQSALKELQKSFPVGEENLIDQVFGGRLVDTFRCCCCRGYSSATFVPFKDMSLEIELAASIPHALKSITRVEQLAGKFRCSNCNQEVTMEKQLMLDKAPSIAVFHLKRFLKDGDSLKKIERSLWLHKKLNLNPYTSGSSSDNVVLNYEVYAVVMHRGPSPNSGHYFCFVRSAPDKWYLMDDDKVSSVSEEEALNHRAADHKAYILFYAKEGTPWFSTIVEKDDNDSTADPNEEDHDNNGAEDDNDSTDASYSWLRKMGERRAREEYEPCECSIM</sequence>
<dbReference type="AlphaFoldDB" id="A0A396GRN3"/>
<dbReference type="GO" id="GO:0016579">
    <property type="term" value="P:protein deubiquitination"/>
    <property type="evidence" value="ECO:0007669"/>
    <property type="project" value="InterPro"/>
</dbReference>
<dbReference type="PROSITE" id="PS50235">
    <property type="entry name" value="USP_3"/>
    <property type="match status" value="1"/>
</dbReference>
<dbReference type="OrthoDB" id="420187at2759"/>